<evidence type="ECO:0000313" key="4">
    <source>
        <dbReference type="Proteomes" id="UP001642409"/>
    </source>
</evidence>
<feature type="domain" description="Protein kinase" evidence="1">
    <location>
        <begin position="16"/>
        <end position="261"/>
    </location>
</feature>
<protein>
    <submittedName>
        <fullName evidence="2">CAMK CAMKL</fullName>
    </submittedName>
    <submittedName>
        <fullName evidence="3">Kinase</fullName>
    </submittedName>
</protein>
<dbReference type="AlphaFoldDB" id="A0AA86QTT0"/>
<dbReference type="SUPFAM" id="SSF56112">
    <property type="entry name" value="Protein kinase-like (PK-like)"/>
    <property type="match status" value="1"/>
</dbReference>
<dbReference type="PANTHER" id="PTHR44167">
    <property type="entry name" value="OVARIAN-SPECIFIC SERINE/THREONINE-PROTEIN KINASE LOK-RELATED"/>
    <property type="match status" value="1"/>
</dbReference>
<dbReference type="Pfam" id="PF00069">
    <property type="entry name" value="Pkinase"/>
    <property type="match status" value="1"/>
</dbReference>
<evidence type="ECO:0000313" key="2">
    <source>
        <dbReference type="EMBL" id="CAI9959164.1"/>
    </source>
</evidence>
<reference evidence="2" key="1">
    <citation type="submission" date="2023-06" db="EMBL/GenBank/DDBJ databases">
        <authorList>
            <person name="Kurt Z."/>
        </authorList>
    </citation>
    <scope>NUCLEOTIDE SEQUENCE</scope>
</reference>
<evidence type="ECO:0000259" key="1">
    <source>
        <dbReference type="PROSITE" id="PS50011"/>
    </source>
</evidence>
<dbReference type="GO" id="GO:0005524">
    <property type="term" value="F:ATP binding"/>
    <property type="evidence" value="ECO:0007669"/>
    <property type="project" value="InterPro"/>
</dbReference>
<dbReference type="GO" id="GO:0004674">
    <property type="term" value="F:protein serine/threonine kinase activity"/>
    <property type="evidence" value="ECO:0007669"/>
    <property type="project" value="TreeGrafter"/>
</dbReference>
<dbReference type="EMBL" id="CAXDID020000112">
    <property type="protein sequence ID" value="CAL6029751.1"/>
    <property type="molecule type" value="Genomic_DNA"/>
</dbReference>
<reference evidence="3 4" key="2">
    <citation type="submission" date="2024-07" db="EMBL/GenBank/DDBJ databases">
        <authorList>
            <person name="Akdeniz Z."/>
        </authorList>
    </citation>
    <scope>NUCLEOTIDE SEQUENCE [LARGE SCALE GENOMIC DNA]</scope>
</reference>
<dbReference type="PROSITE" id="PS00108">
    <property type="entry name" value="PROTEIN_KINASE_ST"/>
    <property type="match status" value="1"/>
</dbReference>
<dbReference type="SMART" id="SM00220">
    <property type="entry name" value="S_TKc"/>
    <property type="match status" value="1"/>
</dbReference>
<keyword evidence="3" id="KW-0808">Transferase</keyword>
<dbReference type="InterPro" id="IPR000719">
    <property type="entry name" value="Prot_kinase_dom"/>
</dbReference>
<comment type="caution">
    <text evidence="2">The sequence shown here is derived from an EMBL/GenBank/DDBJ whole genome shotgun (WGS) entry which is preliminary data.</text>
</comment>
<sequence>MKTLQLLNRKLQINGFSNIQFLEQGSFVTCFTAFNNYQEKVVITVSNNANELETRMSASDRVNGIQGVQKYYEYNQLKINQNELSEINKIYPGVFSQTSAVLIGPFYETHFNTYIAKLKMKEKIELFHELLKIVKQIHTKGIYHMDLKPSNIMIQNGKPIIIDFGQAVSERIVESVQNTSAYAPKHDVYSCRVLSEKFDVYCLGNILHEIYINQPLSSPLSTIEKLQNAVGESAASCIFGMTLRQQDYRYTLDQCLTHPLFNPQITLEEFYTANRIVVSCLPSAAISRNYSYSNAYQQNQPTQSNFQKQSLQDLCGFEMFSCIQSCALSLENSDIDLVEYI</sequence>
<evidence type="ECO:0000313" key="3">
    <source>
        <dbReference type="EMBL" id="CAL6029751.1"/>
    </source>
</evidence>
<dbReference type="GO" id="GO:0044773">
    <property type="term" value="P:mitotic DNA damage checkpoint signaling"/>
    <property type="evidence" value="ECO:0007669"/>
    <property type="project" value="TreeGrafter"/>
</dbReference>
<dbReference type="InterPro" id="IPR011009">
    <property type="entry name" value="Kinase-like_dom_sf"/>
</dbReference>
<proteinExistence type="predicted"/>
<dbReference type="GO" id="GO:0005634">
    <property type="term" value="C:nucleus"/>
    <property type="evidence" value="ECO:0007669"/>
    <property type="project" value="TreeGrafter"/>
</dbReference>
<dbReference type="Gene3D" id="1.10.510.10">
    <property type="entry name" value="Transferase(Phosphotransferase) domain 1"/>
    <property type="match status" value="1"/>
</dbReference>
<gene>
    <name evidence="3" type="ORF">HINF_LOCUS32628</name>
    <name evidence="2" type="ORF">HINF_LOCUS46809</name>
</gene>
<name>A0AA86QTT0_9EUKA</name>
<keyword evidence="4" id="KW-1185">Reference proteome</keyword>
<dbReference type="EMBL" id="CATOUU010000916">
    <property type="protein sequence ID" value="CAI9959164.1"/>
    <property type="molecule type" value="Genomic_DNA"/>
</dbReference>
<dbReference type="InterPro" id="IPR008271">
    <property type="entry name" value="Ser/Thr_kinase_AS"/>
</dbReference>
<dbReference type="PROSITE" id="PS50011">
    <property type="entry name" value="PROTEIN_KINASE_DOM"/>
    <property type="match status" value="1"/>
</dbReference>
<organism evidence="2">
    <name type="scientific">Hexamita inflata</name>
    <dbReference type="NCBI Taxonomy" id="28002"/>
    <lineage>
        <taxon>Eukaryota</taxon>
        <taxon>Metamonada</taxon>
        <taxon>Diplomonadida</taxon>
        <taxon>Hexamitidae</taxon>
        <taxon>Hexamitinae</taxon>
        <taxon>Hexamita</taxon>
    </lineage>
</organism>
<dbReference type="Proteomes" id="UP001642409">
    <property type="component" value="Unassembled WGS sequence"/>
</dbReference>
<keyword evidence="3" id="KW-0418">Kinase</keyword>
<dbReference type="PANTHER" id="PTHR44167:SF24">
    <property type="entry name" value="SERINE_THREONINE-PROTEIN KINASE CHK2"/>
    <property type="match status" value="1"/>
</dbReference>
<accession>A0AA86QTT0</accession>